<dbReference type="EMBL" id="LT670818">
    <property type="protein sequence ID" value="SHH37067.1"/>
    <property type="molecule type" value="Genomic_DNA"/>
</dbReference>
<dbReference type="PROSITE" id="PS51318">
    <property type="entry name" value="TAT"/>
    <property type="match status" value="1"/>
</dbReference>
<dbReference type="InterPro" id="IPR052897">
    <property type="entry name" value="Sec-Metab_Biosynth_Hydrolase"/>
</dbReference>
<accession>A0A1M5SEP4</accession>
<dbReference type="PANTHER" id="PTHR37017">
    <property type="entry name" value="AB HYDROLASE-1 DOMAIN-CONTAINING PROTEIN-RELATED"/>
    <property type="match status" value="1"/>
</dbReference>
<keyword evidence="3" id="KW-0378">Hydrolase</keyword>
<feature type="domain" description="AB hydrolase-1" evidence="2">
    <location>
        <begin position="39"/>
        <end position="260"/>
    </location>
</feature>
<dbReference type="AlphaFoldDB" id="A0A1M5SEP4"/>
<feature type="chain" id="PRO_5013177927" evidence="1">
    <location>
        <begin position="33"/>
        <end position="268"/>
    </location>
</feature>
<dbReference type="PANTHER" id="PTHR37017:SF11">
    <property type="entry name" value="ESTERASE_LIPASE_THIOESTERASE DOMAIN-CONTAINING PROTEIN"/>
    <property type="match status" value="1"/>
</dbReference>
<dbReference type="OrthoDB" id="9814966at2"/>
<evidence type="ECO:0000313" key="4">
    <source>
        <dbReference type="Proteomes" id="UP000190675"/>
    </source>
</evidence>
<name>A0A1M5SEP4_9BRAD</name>
<feature type="signal peptide" evidence="1">
    <location>
        <begin position="1"/>
        <end position="32"/>
    </location>
</feature>
<organism evidence="3 4">
    <name type="scientific">Bradyrhizobium erythrophlei</name>
    <dbReference type="NCBI Taxonomy" id="1437360"/>
    <lineage>
        <taxon>Bacteria</taxon>
        <taxon>Pseudomonadati</taxon>
        <taxon>Pseudomonadota</taxon>
        <taxon>Alphaproteobacteria</taxon>
        <taxon>Hyphomicrobiales</taxon>
        <taxon>Nitrobacteraceae</taxon>
        <taxon>Bradyrhizobium</taxon>
    </lineage>
</organism>
<evidence type="ECO:0000256" key="1">
    <source>
        <dbReference type="SAM" id="SignalP"/>
    </source>
</evidence>
<evidence type="ECO:0000259" key="2">
    <source>
        <dbReference type="Pfam" id="PF12697"/>
    </source>
</evidence>
<dbReference type="GO" id="GO:0016787">
    <property type="term" value="F:hydrolase activity"/>
    <property type="evidence" value="ECO:0007669"/>
    <property type="project" value="UniProtKB-KW"/>
</dbReference>
<dbReference type="Pfam" id="PF12697">
    <property type="entry name" value="Abhydrolase_6"/>
    <property type="match status" value="1"/>
</dbReference>
<dbReference type="InterPro" id="IPR006311">
    <property type="entry name" value="TAT_signal"/>
</dbReference>
<gene>
    <name evidence="3" type="ORF">SAMN05444169_7105</name>
</gene>
<dbReference type="InterPro" id="IPR029058">
    <property type="entry name" value="AB_hydrolase_fold"/>
</dbReference>
<proteinExistence type="predicted"/>
<dbReference type="Gene3D" id="3.40.50.1820">
    <property type="entry name" value="alpha/beta hydrolase"/>
    <property type="match status" value="1"/>
</dbReference>
<reference evidence="3 4" key="1">
    <citation type="submission" date="2016-11" db="EMBL/GenBank/DDBJ databases">
        <authorList>
            <person name="Jaros S."/>
            <person name="Januszkiewicz K."/>
            <person name="Wedrychowicz H."/>
        </authorList>
    </citation>
    <scope>NUCLEOTIDE SEQUENCE [LARGE SCALE GENOMIC DNA]</scope>
    <source>
        <strain evidence="3 4">GAS242</strain>
    </source>
</reference>
<protein>
    <submittedName>
        <fullName evidence="3">Alpha/beta hydrolase family protein</fullName>
    </submittedName>
</protein>
<sequence length="268" mass="28915">MIGKTTRREALTVAAAALGAAALANGTQPASAQTTPKTFVLVHGSWHGGWCWRRVADRLEKQGHKVFAPTLTGLGERAHLISAQVDINTHVTDIVSVIKFENLDNIVLVGHSYAGLIITGVAEQIGSAISSIVYLDAFLPNDGDTLVNSSPETVRAATLAARDRGDISRPFPPASVFGVNEKDQAWVNSKLTPHPLGTSFTPIKMTGAREKIAKKTFIRLTGYQSPFFDKALAQCRGDKTWRTFEIATGHDIMVNMPDELTNLILEAA</sequence>
<keyword evidence="1" id="KW-0732">Signal</keyword>
<dbReference type="RefSeq" id="WP_079570197.1">
    <property type="nucleotide sequence ID" value="NZ_LT670818.1"/>
</dbReference>
<evidence type="ECO:0000313" key="3">
    <source>
        <dbReference type="EMBL" id="SHH37067.1"/>
    </source>
</evidence>
<dbReference type="Proteomes" id="UP000190675">
    <property type="component" value="Chromosome I"/>
</dbReference>
<dbReference type="SUPFAM" id="SSF53474">
    <property type="entry name" value="alpha/beta-Hydrolases"/>
    <property type="match status" value="1"/>
</dbReference>
<dbReference type="InterPro" id="IPR000073">
    <property type="entry name" value="AB_hydrolase_1"/>
</dbReference>